<proteinExistence type="inferred from homology"/>
<reference evidence="11" key="1">
    <citation type="submission" date="2017-02" db="UniProtKB">
        <authorList>
            <consortium name="WormBaseParasite"/>
        </authorList>
    </citation>
    <scope>IDENTIFICATION</scope>
</reference>
<dbReference type="STRING" id="451379.A0A0N5A9T2"/>
<keyword evidence="3 6" id="KW-0240">DNA-directed RNA polymerase</keyword>
<dbReference type="InterPro" id="IPR039748">
    <property type="entry name" value="RPC3"/>
</dbReference>
<dbReference type="InterPro" id="IPR036388">
    <property type="entry name" value="WH-like_DNA-bd_sf"/>
</dbReference>
<protein>
    <recommendedName>
        <fullName evidence="6">DNA-directed RNA polymerase III subunit RPC3</fullName>
        <shortName evidence="6">RNA polymerase III subunit C3</shortName>
    </recommendedName>
</protein>
<dbReference type="Gene3D" id="6.10.140.1450">
    <property type="match status" value="1"/>
</dbReference>
<evidence type="ECO:0000256" key="5">
    <source>
        <dbReference type="ARBA" id="ARBA00023242"/>
    </source>
</evidence>
<dbReference type="Gene3D" id="1.10.10.10">
    <property type="entry name" value="Winged helix-like DNA-binding domain superfamily/Winged helix DNA-binding domain"/>
    <property type="match status" value="4"/>
</dbReference>
<dbReference type="GO" id="GO:0005666">
    <property type="term" value="C:RNA polymerase III complex"/>
    <property type="evidence" value="ECO:0007669"/>
    <property type="project" value="UniProtKB-UniRule"/>
</dbReference>
<dbReference type="InterPro" id="IPR055207">
    <property type="entry name" value="POLR3C_WHD"/>
</dbReference>
<dbReference type="Proteomes" id="UP000046393">
    <property type="component" value="Unplaced"/>
</dbReference>
<evidence type="ECO:0000313" key="11">
    <source>
        <dbReference type="WBParaSite" id="SMUV_0000088701-mRNA-1"/>
    </source>
</evidence>
<dbReference type="InterPro" id="IPR013197">
    <property type="entry name" value="RNA_pol_III_RPC82-rel_HTH"/>
</dbReference>
<evidence type="ECO:0000313" key="10">
    <source>
        <dbReference type="Proteomes" id="UP000046393"/>
    </source>
</evidence>
<dbReference type="InterPro" id="IPR008806">
    <property type="entry name" value="RNA_pol_III_Rpc82_C"/>
</dbReference>
<evidence type="ECO:0000259" key="8">
    <source>
        <dbReference type="Pfam" id="PF08221"/>
    </source>
</evidence>
<keyword evidence="10" id="KW-1185">Reference proteome</keyword>
<dbReference type="GO" id="GO:0006351">
    <property type="term" value="P:DNA-templated transcription"/>
    <property type="evidence" value="ECO:0007669"/>
    <property type="project" value="InterPro"/>
</dbReference>
<dbReference type="GO" id="GO:0003697">
    <property type="term" value="F:single-stranded DNA binding"/>
    <property type="evidence" value="ECO:0007669"/>
    <property type="project" value="UniProtKB-UniRule"/>
</dbReference>
<name>A0A0N5A9T2_9BILA</name>
<dbReference type="PANTHER" id="PTHR12949:SF0">
    <property type="entry name" value="DNA-DIRECTED RNA POLYMERASE III SUBUNIT RPC3"/>
    <property type="match status" value="1"/>
</dbReference>
<evidence type="ECO:0000256" key="3">
    <source>
        <dbReference type="ARBA" id="ARBA00022478"/>
    </source>
</evidence>
<dbReference type="Pfam" id="PF08221">
    <property type="entry name" value="HTH_9"/>
    <property type="match status" value="1"/>
</dbReference>
<comment type="subunit">
    <text evidence="6">Component of the RNA polymerase III (Pol III) complex consisting of 17 subunits.</text>
</comment>
<comment type="similarity">
    <text evidence="2 6">Belongs to the eukaryotic RPC3/POLR3C RNA polymerase subunit family.</text>
</comment>
<evidence type="ECO:0000256" key="2">
    <source>
        <dbReference type="ARBA" id="ARBA00007206"/>
    </source>
</evidence>
<feature type="domain" description="RNA polymerase III Rpc82 C -terminal" evidence="7">
    <location>
        <begin position="196"/>
        <end position="323"/>
    </location>
</feature>
<organism evidence="10 11">
    <name type="scientific">Syphacia muris</name>
    <dbReference type="NCBI Taxonomy" id="451379"/>
    <lineage>
        <taxon>Eukaryota</taxon>
        <taxon>Metazoa</taxon>
        <taxon>Ecdysozoa</taxon>
        <taxon>Nematoda</taxon>
        <taxon>Chromadorea</taxon>
        <taxon>Rhabditida</taxon>
        <taxon>Spirurina</taxon>
        <taxon>Oxyuridomorpha</taxon>
        <taxon>Oxyuroidea</taxon>
        <taxon>Oxyuridae</taxon>
        <taxon>Syphacia</taxon>
    </lineage>
</organism>
<evidence type="ECO:0000256" key="4">
    <source>
        <dbReference type="ARBA" id="ARBA00023163"/>
    </source>
</evidence>
<sequence>MGSYEVDLCFEILDDYFGPIVASVGRMLLKESGPLPSIAFRLRSEIRVHQIKQALVILEQHNLLKFGKDDRRIVYSIAIQDVIRLSRAARCSLTAKTLYGEAAEAICEEIFSQGRLSCSDCIRRVSTRLELPPSEVKAQFVKLVESQLIIRCPKVEVHSAGMPVFENLTFPFMMPDNISLRNEQCTDGVNGEGANGSRKRKHDDENIDPDFDIYWKLNFPRFERYLRDEMAIEAIDGECINSLLRKAARALLKICETKTDSMLASSIPISIHDVIRCANVNNMELEKCDIEIALRILSDGQKIVRKVGDSAGGLYIIDFENAVIMRCQRLIESVIREQIDSRAVRIFRLLLQKGHLEEEQVEKLAMLSSKEAKQVCYDLVEHKFASIRHIGKTNDFNTAKTIYLYNVDLSKAAQEVYAQTCKALCNVIIRRKYETKEHKSLIERNLKRETIISTIQSDPGLDDDSKQQQIAEVEETYMTNEDRVTLEKYKQGQSRFLSSEIELDKDILLLSLFLEFSKMRV</sequence>
<feature type="domain" description="DNA-directed RNA polymerase III subunit RPC3 winged-helix" evidence="9">
    <location>
        <begin position="331"/>
        <end position="407"/>
    </location>
</feature>
<dbReference type="PANTHER" id="PTHR12949">
    <property type="entry name" value="RNA POLYMERASE III DNA DIRECTED -RELATED"/>
    <property type="match status" value="1"/>
</dbReference>
<evidence type="ECO:0000256" key="6">
    <source>
        <dbReference type="RuleBase" id="RU367076"/>
    </source>
</evidence>
<dbReference type="Pfam" id="PF22536">
    <property type="entry name" value="WHD_POLR3C"/>
    <property type="match status" value="1"/>
</dbReference>
<comment type="subcellular location">
    <subcellularLocation>
        <location evidence="1 6">Nucleus</location>
    </subcellularLocation>
</comment>
<evidence type="ECO:0000259" key="9">
    <source>
        <dbReference type="Pfam" id="PF22536"/>
    </source>
</evidence>
<keyword evidence="4 6" id="KW-0804">Transcription</keyword>
<keyword evidence="5 6" id="KW-0539">Nucleus</keyword>
<dbReference type="AlphaFoldDB" id="A0A0N5A9T2"/>
<dbReference type="Pfam" id="PF05645">
    <property type="entry name" value="RNA_pol_Rpc82"/>
    <property type="match status" value="1"/>
</dbReference>
<evidence type="ECO:0000256" key="1">
    <source>
        <dbReference type="ARBA" id="ARBA00004123"/>
    </source>
</evidence>
<feature type="domain" description="RNA polymerase III subunit RPC82-related helix-turn-helix" evidence="8">
    <location>
        <begin position="8"/>
        <end position="68"/>
    </location>
</feature>
<dbReference type="WBParaSite" id="SMUV_0000088701-mRNA-1">
    <property type="protein sequence ID" value="SMUV_0000088701-mRNA-1"/>
    <property type="gene ID" value="SMUV_0000088701"/>
</dbReference>
<comment type="function">
    <text evidence="6">DNA-dependent RNA polymerase catalyzes the transcription of DNA into RNA using the four ribonucleoside triphosphates as substrates. Specific core component of RNA polymerase III which synthesizes small RNAs, such as 5S rRNA and tRNAs.</text>
</comment>
<accession>A0A0N5A9T2</accession>
<evidence type="ECO:0000259" key="7">
    <source>
        <dbReference type="Pfam" id="PF05645"/>
    </source>
</evidence>